<protein>
    <submittedName>
        <fullName evidence="1">Uncharacterized protein</fullName>
    </submittedName>
</protein>
<evidence type="ECO:0000313" key="2">
    <source>
        <dbReference type="Proteomes" id="UP000291144"/>
    </source>
</evidence>
<dbReference type="RefSeq" id="WP_131349822.1">
    <property type="nucleotide sequence ID" value="NZ_SJKB01000001.1"/>
</dbReference>
<name>A0A4R0KWM8_9ACTN</name>
<comment type="caution">
    <text evidence="1">The sequence shown here is derived from an EMBL/GenBank/DDBJ whole genome shotgun (WGS) entry which is preliminary data.</text>
</comment>
<dbReference type="AlphaFoldDB" id="A0A4R0KWM8"/>
<dbReference type="EMBL" id="SJKB01000001">
    <property type="protein sequence ID" value="TCC65451.1"/>
    <property type="molecule type" value="Genomic_DNA"/>
</dbReference>
<organism evidence="1 2">
    <name type="scientific">Kribbella pittospori</name>
    <dbReference type="NCBI Taxonomy" id="722689"/>
    <lineage>
        <taxon>Bacteria</taxon>
        <taxon>Bacillati</taxon>
        <taxon>Actinomycetota</taxon>
        <taxon>Actinomycetes</taxon>
        <taxon>Propionibacteriales</taxon>
        <taxon>Kribbellaceae</taxon>
        <taxon>Kribbella</taxon>
    </lineage>
</organism>
<dbReference type="OrthoDB" id="3828252at2"/>
<dbReference type="Proteomes" id="UP000291144">
    <property type="component" value="Unassembled WGS sequence"/>
</dbReference>
<proteinExistence type="predicted"/>
<keyword evidence="2" id="KW-1185">Reference proteome</keyword>
<accession>A0A4R0KWM8</accession>
<gene>
    <name evidence="1" type="ORF">E0H73_00430</name>
</gene>
<evidence type="ECO:0000313" key="1">
    <source>
        <dbReference type="EMBL" id="TCC65451.1"/>
    </source>
</evidence>
<reference evidence="1 2" key="1">
    <citation type="submission" date="2019-02" db="EMBL/GenBank/DDBJ databases">
        <title>Kribbella capetownensis sp. nov. and Kribbella speibonae sp. nov., isolated from soil.</title>
        <authorList>
            <person name="Curtis S.M."/>
            <person name="Norton I."/>
            <person name="Everest G.J."/>
            <person name="Meyers P.R."/>
        </authorList>
    </citation>
    <scope>NUCLEOTIDE SEQUENCE [LARGE SCALE GENOMIC DNA]</scope>
    <source>
        <strain evidence="1 2">NRRL B-24813</strain>
    </source>
</reference>
<sequence length="108" mass="12261">MLLTSDNIQTEFLRTFPQAAAALEADDGIDPAGRVDWVFRHEVMRHAIGDPAALRDVFAWIERLLRSTDSTIEYWTAVRLLDRTLDSLEWMPLVEEYAGPLLAAAMSR</sequence>